<keyword evidence="1 9" id="KW-0547">Nucleotide-binding</keyword>
<dbReference type="GO" id="GO:0005829">
    <property type="term" value="C:cytosol"/>
    <property type="evidence" value="ECO:0007669"/>
    <property type="project" value="TreeGrafter"/>
</dbReference>
<evidence type="ECO:0000313" key="11">
    <source>
        <dbReference type="EMBL" id="OBJ36571.1"/>
    </source>
</evidence>
<dbReference type="EC" id="5.6.2.4" evidence="7"/>
<gene>
    <name evidence="11" type="ORF">A5630_06880</name>
</gene>
<dbReference type="EMBL" id="LZLC01000245">
    <property type="protein sequence ID" value="OBJ36571.1"/>
    <property type="molecule type" value="Genomic_DNA"/>
</dbReference>
<dbReference type="GO" id="GO:0003677">
    <property type="term" value="F:DNA binding"/>
    <property type="evidence" value="ECO:0007669"/>
    <property type="project" value="InterPro"/>
</dbReference>
<comment type="catalytic activity">
    <reaction evidence="8">
        <text>ATP + H2O = ADP + phosphate + H(+)</text>
        <dbReference type="Rhea" id="RHEA:13065"/>
        <dbReference type="ChEBI" id="CHEBI:15377"/>
        <dbReference type="ChEBI" id="CHEBI:15378"/>
        <dbReference type="ChEBI" id="CHEBI:30616"/>
        <dbReference type="ChEBI" id="CHEBI:43474"/>
        <dbReference type="ChEBI" id="CHEBI:456216"/>
        <dbReference type="EC" id="5.6.2.4"/>
    </reaction>
</comment>
<dbReference type="InterPro" id="IPR027417">
    <property type="entry name" value="P-loop_NTPase"/>
</dbReference>
<feature type="binding site" evidence="9">
    <location>
        <begin position="29"/>
        <end position="36"/>
    </location>
    <ligand>
        <name>ATP</name>
        <dbReference type="ChEBI" id="CHEBI:30616"/>
    </ligand>
</feature>
<dbReference type="GO" id="GO:0000725">
    <property type="term" value="P:recombinational repair"/>
    <property type="evidence" value="ECO:0007669"/>
    <property type="project" value="TreeGrafter"/>
</dbReference>
<evidence type="ECO:0000313" key="12">
    <source>
        <dbReference type="Proteomes" id="UP000093898"/>
    </source>
</evidence>
<evidence type="ECO:0000256" key="8">
    <source>
        <dbReference type="ARBA" id="ARBA00048988"/>
    </source>
</evidence>
<evidence type="ECO:0000256" key="9">
    <source>
        <dbReference type="PROSITE-ProRule" id="PRU00560"/>
    </source>
</evidence>
<comment type="catalytic activity">
    <reaction evidence="6">
        <text>Couples ATP hydrolysis with the unwinding of duplex DNA by translocating in the 3'-5' direction.</text>
        <dbReference type="EC" id="5.6.2.4"/>
    </reaction>
</comment>
<keyword evidence="2 9" id="KW-0378">Hydrolase</keyword>
<evidence type="ECO:0000256" key="5">
    <source>
        <dbReference type="ARBA" id="ARBA00023235"/>
    </source>
</evidence>
<dbReference type="InterPro" id="IPR014017">
    <property type="entry name" value="DNA_helicase_UvrD-like_C"/>
</dbReference>
<sequence>MRILGNPPPTSEQLKIVSDNQPGVMLIKGAAGSGKTTTALLRLRQLCSLRLHRRERLGHAEPVRVLVLTYNRTLEGYIRELAQQQVSGRTGLHLEVSTFGRWANDLAGYPTLCDPDKSRQLLTPLLAGIPRPDDFLIEEVNYVLDRFPPEHLEEYLTIVRTGRGSTPRIDTPLRRRLLDEVIAPYAAVKAQREILDWNDVALAAANAPQEPPWDVIIIDEAQDFSANQVRTVLSHLDPLGSLTFVMDAVQRIYPRYFTWKEVGITVDPARTHTLKTNHRNTREIAAFARPLVAGLPKDDDGSLPDFDACTRSGTKPAVFVGKYSDQISQMINRLVNTVDFKTESVAFLHPRGGGWFGYLRGRLQYAGVPFVELSRASTWPTGPEAVALCTLHSAKGLEFDHVLMPGLNAEVTPHGTEPGDGQEQALRRLVAMGIGRARKSVMLGYKPGEASTILTHLDPATYELVTL</sequence>
<keyword evidence="5" id="KW-0413">Isomerase</keyword>
<dbReference type="AlphaFoldDB" id="A0A1A3GMD5"/>
<evidence type="ECO:0000256" key="7">
    <source>
        <dbReference type="ARBA" id="ARBA00034808"/>
    </source>
</evidence>
<dbReference type="InterPro" id="IPR000212">
    <property type="entry name" value="DNA_helicase_UvrD/REP"/>
</dbReference>
<dbReference type="GO" id="GO:0016887">
    <property type="term" value="F:ATP hydrolysis activity"/>
    <property type="evidence" value="ECO:0007669"/>
    <property type="project" value="RHEA"/>
</dbReference>
<dbReference type="SUPFAM" id="SSF52540">
    <property type="entry name" value="P-loop containing nucleoside triphosphate hydrolases"/>
    <property type="match status" value="1"/>
</dbReference>
<evidence type="ECO:0000256" key="1">
    <source>
        <dbReference type="ARBA" id="ARBA00022741"/>
    </source>
</evidence>
<proteinExistence type="predicted"/>
<keyword evidence="4 9" id="KW-0067">ATP-binding</keyword>
<name>A0A1A3GMD5_MYCMU</name>
<dbReference type="PANTHER" id="PTHR11070:SF45">
    <property type="entry name" value="DNA 3'-5' HELICASE"/>
    <property type="match status" value="1"/>
</dbReference>
<dbReference type="PROSITE" id="PS51198">
    <property type="entry name" value="UVRD_HELICASE_ATP_BIND"/>
    <property type="match status" value="1"/>
</dbReference>
<keyword evidence="3 9" id="KW-0347">Helicase</keyword>
<comment type="caution">
    <text evidence="11">The sequence shown here is derived from an EMBL/GenBank/DDBJ whole genome shotgun (WGS) entry which is preliminary data.</text>
</comment>
<dbReference type="Pfam" id="PF13361">
    <property type="entry name" value="UvrD_C"/>
    <property type="match status" value="1"/>
</dbReference>
<evidence type="ECO:0000256" key="2">
    <source>
        <dbReference type="ARBA" id="ARBA00022801"/>
    </source>
</evidence>
<evidence type="ECO:0000256" key="3">
    <source>
        <dbReference type="ARBA" id="ARBA00022806"/>
    </source>
</evidence>
<evidence type="ECO:0000259" key="10">
    <source>
        <dbReference type="PROSITE" id="PS51198"/>
    </source>
</evidence>
<protein>
    <recommendedName>
        <fullName evidence="7">DNA 3'-5' helicase</fullName>
        <ecNumber evidence="7">5.6.2.4</ecNumber>
    </recommendedName>
</protein>
<reference evidence="11 12" key="1">
    <citation type="submission" date="2016-06" db="EMBL/GenBank/DDBJ databases">
        <authorList>
            <person name="Kjaerup R.B."/>
            <person name="Dalgaard T.S."/>
            <person name="Juul-Madsen H.R."/>
        </authorList>
    </citation>
    <scope>NUCLEOTIDE SEQUENCE [LARGE SCALE GENOMIC DNA]</scope>
    <source>
        <strain evidence="11 12">1127319.6</strain>
    </source>
</reference>
<dbReference type="GO" id="GO:0043138">
    <property type="term" value="F:3'-5' DNA helicase activity"/>
    <property type="evidence" value="ECO:0007669"/>
    <property type="project" value="UniProtKB-EC"/>
</dbReference>
<feature type="domain" description="UvrD-like helicase ATP-binding" evidence="10">
    <location>
        <begin position="8"/>
        <end position="281"/>
    </location>
</feature>
<dbReference type="Pfam" id="PF13245">
    <property type="entry name" value="AAA_19"/>
    <property type="match status" value="1"/>
</dbReference>
<dbReference type="Gene3D" id="3.40.50.300">
    <property type="entry name" value="P-loop containing nucleotide triphosphate hydrolases"/>
    <property type="match status" value="2"/>
</dbReference>
<evidence type="ECO:0000256" key="6">
    <source>
        <dbReference type="ARBA" id="ARBA00034617"/>
    </source>
</evidence>
<dbReference type="PANTHER" id="PTHR11070">
    <property type="entry name" value="UVRD / RECB / PCRA DNA HELICASE FAMILY MEMBER"/>
    <property type="match status" value="1"/>
</dbReference>
<dbReference type="InterPro" id="IPR014016">
    <property type="entry name" value="UvrD-like_ATP-bd"/>
</dbReference>
<evidence type="ECO:0000256" key="4">
    <source>
        <dbReference type="ARBA" id="ARBA00022840"/>
    </source>
</evidence>
<dbReference type="RefSeq" id="WP_064985876.1">
    <property type="nucleotide sequence ID" value="NZ_LZLC01000245.1"/>
</dbReference>
<dbReference type="Proteomes" id="UP000093898">
    <property type="component" value="Unassembled WGS sequence"/>
</dbReference>
<dbReference type="GO" id="GO:0005524">
    <property type="term" value="F:ATP binding"/>
    <property type="evidence" value="ECO:0007669"/>
    <property type="project" value="UniProtKB-UniRule"/>
</dbReference>
<dbReference type="OrthoDB" id="3196525at2"/>
<accession>A0A1A3GMD5</accession>
<organism evidence="11 12">
    <name type="scientific">Mycolicibacterium mucogenicum</name>
    <name type="common">Mycobacterium mucogenicum</name>
    <dbReference type="NCBI Taxonomy" id="56689"/>
    <lineage>
        <taxon>Bacteria</taxon>
        <taxon>Bacillati</taxon>
        <taxon>Actinomycetota</taxon>
        <taxon>Actinomycetes</taxon>
        <taxon>Mycobacteriales</taxon>
        <taxon>Mycobacteriaceae</taxon>
        <taxon>Mycolicibacterium</taxon>
    </lineage>
</organism>